<protein>
    <submittedName>
        <fullName evidence="1">Acyl transferase</fullName>
    </submittedName>
</protein>
<dbReference type="EMBL" id="CP106735">
    <property type="protein sequence ID" value="UXX78878.1"/>
    <property type="molecule type" value="Genomic_DNA"/>
</dbReference>
<keyword evidence="1" id="KW-0808">Transferase</keyword>
<evidence type="ECO:0000313" key="1">
    <source>
        <dbReference type="EMBL" id="UXX78878.1"/>
    </source>
</evidence>
<name>A0ABY6CYC9_9BACT</name>
<dbReference type="RefSeq" id="WP_263050622.1">
    <property type="nucleotide sequence ID" value="NZ_CP106735.1"/>
</dbReference>
<evidence type="ECO:0000313" key="2">
    <source>
        <dbReference type="Proteomes" id="UP001062165"/>
    </source>
</evidence>
<dbReference type="SUPFAM" id="SSF56801">
    <property type="entry name" value="Acetyl-CoA synthetase-like"/>
    <property type="match status" value="1"/>
</dbReference>
<sequence length="284" mass="32222">MKELTQIPFLPVDFFKHHEVKTGHWIPQEVYMSSGTTTSIRSRHYIEDAEFYLNNTKEIFEKLYQPLHEQLFFALLPSYQEQGNSSLVKMVDYFISQSQSDKVGGFYLDRTAQLITDLSEQLQTSSRSIVLFGVGYALLDMVEHVKRAGVRLDGLTIIETGGMKGRRKDMVKSEFYALLKEGMGDVKIQSEYGMTELLSQAYSFNEVSYCLPKQMKVLIRDPEDPFSYLASGRTGGVNIIDLANVHSCAFIETSDLGRLTSEGEFEVLGRLDNSEIRGCNLMVL</sequence>
<accession>A0ABY6CYC9</accession>
<dbReference type="Proteomes" id="UP001062165">
    <property type="component" value="Chromosome"/>
</dbReference>
<dbReference type="GO" id="GO:0016740">
    <property type="term" value="F:transferase activity"/>
    <property type="evidence" value="ECO:0007669"/>
    <property type="project" value="UniProtKB-KW"/>
</dbReference>
<gene>
    <name evidence="1" type="ORF">N7E81_16095</name>
</gene>
<proteinExistence type="predicted"/>
<keyword evidence="2" id="KW-1185">Reference proteome</keyword>
<reference evidence="1" key="1">
    <citation type="submission" date="2022-10" db="EMBL/GenBank/DDBJ databases">
        <title>Comparative genomics and taxonomic characterization of three novel marine species of genus Reichenbachiella exhibiting antioxidant and polysaccharide degradation activities.</title>
        <authorList>
            <person name="Muhammad N."/>
            <person name="Lee Y.-J."/>
            <person name="Ko J."/>
            <person name="Kim S.-G."/>
        </authorList>
    </citation>
    <scope>NUCLEOTIDE SEQUENCE</scope>
    <source>
        <strain evidence="1">Wsw4-B4</strain>
    </source>
</reference>
<organism evidence="1 2">
    <name type="scientific">Reichenbachiella carrageenanivorans</name>
    <dbReference type="NCBI Taxonomy" id="2979869"/>
    <lineage>
        <taxon>Bacteria</taxon>
        <taxon>Pseudomonadati</taxon>
        <taxon>Bacteroidota</taxon>
        <taxon>Cytophagia</taxon>
        <taxon>Cytophagales</taxon>
        <taxon>Reichenbachiellaceae</taxon>
        <taxon>Reichenbachiella</taxon>
    </lineage>
</organism>